<dbReference type="SUPFAM" id="SSF46565">
    <property type="entry name" value="Chaperone J-domain"/>
    <property type="match status" value="1"/>
</dbReference>
<dbReference type="InterPro" id="IPR001623">
    <property type="entry name" value="DnaJ_domain"/>
</dbReference>
<dbReference type="InterPro" id="IPR006597">
    <property type="entry name" value="Sel1-like"/>
</dbReference>
<dbReference type="PANTHER" id="PTHR11102">
    <property type="entry name" value="SEL-1-LIKE PROTEIN"/>
    <property type="match status" value="1"/>
</dbReference>
<name>A0ABV5HJB2_9VIBR</name>
<keyword evidence="2" id="KW-0175">Coiled coil</keyword>
<comment type="caution">
    <text evidence="5">The sequence shown here is derived from an EMBL/GenBank/DDBJ whole genome shotgun (WGS) entry which is preliminary data.</text>
</comment>
<feature type="coiled-coil region" evidence="2">
    <location>
        <begin position="226"/>
        <end position="260"/>
    </location>
</feature>
<reference evidence="5 6" key="1">
    <citation type="submission" date="2024-09" db="EMBL/GenBank/DDBJ databases">
        <authorList>
            <person name="Sun Q."/>
            <person name="Mori K."/>
        </authorList>
    </citation>
    <scope>NUCLEOTIDE SEQUENCE [LARGE SCALE GENOMIC DNA]</scope>
    <source>
        <strain evidence="5 6">CECT 8064</strain>
    </source>
</reference>
<feature type="transmembrane region" description="Helical" evidence="3">
    <location>
        <begin position="190"/>
        <end position="210"/>
    </location>
</feature>
<keyword evidence="3" id="KW-0472">Membrane</keyword>
<dbReference type="Gene3D" id="1.10.287.110">
    <property type="entry name" value="DnaJ domain"/>
    <property type="match status" value="1"/>
</dbReference>
<dbReference type="RefSeq" id="WP_390190159.1">
    <property type="nucleotide sequence ID" value="NZ_JBHMEP010000001.1"/>
</dbReference>
<feature type="signal peptide" evidence="4">
    <location>
        <begin position="1"/>
        <end position="20"/>
    </location>
</feature>
<keyword evidence="6" id="KW-1185">Reference proteome</keyword>
<feature type="chain" id="PRO_5047183976" description="J domain-containing protein" evidence="4">
    <location>
        <begin position="21"/>
        <end position="331"/>
    </location>
</feature>
<dbReference type="PANTHER" id="PTHR11102:SF160">
    <property type="entry name" value="ERAD-ASSOCIATED E3 UBIQUITIN-PROTEIN LIGASE COMPONENT HRD3"/>
    <property type="match status" value="1"/>
</dbReference>
<dbReference type="SMART" id="SM00671">
    <property type="entry name" value="SEL1"/>
    <property type="match status" value="2"/>
</dbReference>
<evidence type="ECO:0000313" key="5">
    <source>
        <dbReference type="EMBL" id="MFB9134317.1"/>
    </source>
</evidence>
<evidence type="ECO:0008006" key="7">
    <source>
        <dbReference type="Google" id="ProtNLM"/>
    </source>
</evidence>
<keyword evidence="4" id="KW-0732">Signal</keyword>
<keyword evidence="3" id="KW-0812">Transmembrane</keyword>
<evidence type="ECO:0000256" key="3">
    <source>
        <dbReference type="SAM" id="Phobius"/>
    </source>
</evidence>
<dbReference type="CDD" id="cd06257">
    <property type="entry name" value="DnaJ"/>
    <property type="match status" value="1"/>
</dbReference>
<evidence type="ECO:0000256" key="2">
    <source>
        <dbReference type="SAM" id="Coils"/>
    </source>
</evidence>
<evidence type="ECO:0000313" key="6">
    <source>
        <dbReference type="Proteomes" id="UP001589645"/>
    </source>
</evidence>
<keyword evidence="1" id="KW-0143">Chaperone</keyword>
<sequence length="331" mass="37144">MSIKNVVLCLALLAPLHAGAEDLETLRQQAEQNNTQAQFELAQRYANDESALPDASYWYTQAAQNGHLQASLALAKLSLNTSNNMEFSSSFYWLLKSAVTGNTQAQIAIAELYLSPEGQTIASESLAQAWYQLAADTDEQAADVYALLLEQQFNQQRAKQLAAINEREHSIEESTQSSTNANQISPSHGWMLYSIIALAAALAITLLLLVKKRFTHQKDQASANYVEQLQAHIDQQNATIKQQKRQLETLFRQFKKLEATPQPPKTETRDHKLGLAASMFGYRLANLPDEKQLKTRYKQLCKIYHPDLKGSDEEMKRLNSALKILVAHVNK</sequence>
<dbReference type="Gene3D" id="1.25.40.10">
    <property type="entry name" value="Tetratricopeptide repeat domain"/>
    <property type="match status" value="1"/>
</dbReference>
<dbReference type="InterPro" id="IPR036869">
    <property type="entry name" value="J_dom_sf"/>
</dbReference>
<keyword evidence="3" id="KW-1133">Transmembrane helix</keyword>
<dbReference type="EMBL" id="JBHMEP010000001">
    <property type="protein sequence ID" value="MFB9134317.1"/>
    <property type="molecule type" value="Genomic_DNA"/>
</dbReference>
<evidence type="ECO:0000256" key="1">
    <source>
        <dbReference type="ARBA" id="ARBA00023186"/>
    </source>
</evidence>
<dbReference type="Proteomes" id="UP001589645">
    <property type="component" value="Unassembled WGS sequence"/>
</dbReference>
<gene>
    <name evidence="5" type="ORF">ACFFUV_04945</name>
</gene>
<dbReference type="InterPro" id="IPR050767">
    <property type="entry name" value="Sel1_AlgK"/>
</dbReference>
<proteinExistence type="predicted"/>
<protein>
    <recommendedName>
        <fullName evidence="7">J domain-containing protein</fullName>
    </recommendedName>
</protein>
<organism evidence="5 6">
    <name type="scientific">Vibrio olivae</name>
    <dbReference type="NCBI Taxonomy" id="1243002"/>
    <lineage>
        <taxon>Bacteria</taxon>
        <taxon>Pseudomonadati</taxon>
        <taxon>Pseudomonadota</taxon>
        <taxon>Gammaproteobacteria</taxon>
        <taxon>Vibrionales</taxon>
        <taxon>Vibrionaceae</taxon>
        <taxon>Vibrio</taxon>
    </lineage>
</organism>
<dbReference type="SUPFAM" id="SSF81901">
    <property type="entry name" value="HCP-like"/>
    <property type="match status" value="1"/>
</dbReference>
<dbReference type="InterPro" id="IPR011990">
    <property type="entry name" value="TPR-like_helical_dom_sf"/>
</dbReference>
<accession>A0ABV5HJB2</accession>
<evidence type="ECO:0000256" key="4">
    <source>
        <dbReference type="SAM" id="SignalP"/>
    </source>
</evidence>